<organism evidence="1">
    <name type="scientific">marine metagenome</name>
    <dbReference type="NCBI Taxonomy" id="408172"/>
    <lineage>
        <taxon>unclassified sequences</taxon>
        <taxon>metagenomes</taxon>
        <taxon>ecological metagenomes</taxon>
    </lineage>
</organism>
<dbReference type="InterPro" id="IPR054207">
    <property type="entry name" value="DUF6913"/>
</dbReference>
<dbReference type="AlphaFoldDB" id="A0A381RXC3"/>
<dbReference type="Pfam" id="PF21857">
    <property type="entry name" value="DUF6913"/>
    <property type="match status" value="1"/>
</dbReference>
<gene>
    <name evidence="1" type="ORF">METZ01_LOCUS48532</name>
</gene>
<protein>
    <submittedName>
        <fullName evidence="1">Uncharacterized protein</fullName>
    </submittedName>
</protein>
<accession>A0A381RXC3</accession>
<dbReference type="EMBL" id="UINC01002345">
    <property type="protein sequence ID" value="SUZ95678.1"/>
    <property type="molecule type" value="Genomic_DNA"/>
</dbReference>
<sequence length="190" mass="21864">MVKKLYSAMDIPLKTRLGLFFNNLIYKSIKDSTLGINDNNTSISRVLFILPEEVNYSRVVRIFLQSIYNAMGPNPTMNIDYALSKQSIISYEGLINNPLILFSSDDQNYWGLPNNQLINVCKGLEFHAVIDLNPEFNPFATSLTKHIEANIKIGYYSKYAEKYYNILIERKDTDFLERGNSYILQLLGLK</sequence>
<proteinExistence type="predicted"/>
<name>A0A381RXC3_9ZZZZ</name>
<evidence type="ECO:0000313" key="1">
    <source>
        <dbReference type="EMBL" id="SUZ95678.1"/>
    </source>
</evidence>
<reference evidence="1" key="1">
    <citation type="submission" date="2018-05" db="EMBL/GenBank/DDBJ databases">
        <authorList>
            <person name="Lanie J.A."/>
            <person name="Ng W.-L."/>
            <person name="Kazmierczak K.M."/>
            <person name="Andrzejewski T.M."/>
            <person name="Davidsen T.M."/>
            <person name="Wayne K.J."/>
            <person name="Tettelin H."/>
            <person name="Glass J.I."/>
            <person name="Rusch D."/>
            <person name="Podicherti R."/>
            <person name="Tsui H.-C.T."/>
            <person name="Winkler M.E."/>
        </authorList>
    </citation>
    <scope>NUCLEOTIDE SEQUENCE</scope>
</reference>